<dbReference type="AlphaFoldDB" id="A0A6I4TUS4"/>
<name>A0A6I4TUS4_9SPHN</name>
<feature type="domain" description="HTH marR-type" evidence="1">
    <location>
        <begin position="9"/>
        <end position="141"/>
    </location>
</feature>
<dbReference type="PANTHER" id="PTHR33164">
    <property type="entry name" value="TRANSCRIPTIONAL REGULATOR, MARR FAMILY"/>
    <property type="match status" value="1"/>
</dbReference>
<evidence type="ECO:0000313" key="2">
    <source>
        <dbReference type="EMBL" id="MXO99846.1"/>
    </source>
</evidence>
<dbReference type="InterPro" id="IPR036390">
    <property type="entry name" value="WH_DNA-bd_sf"/>
</dbReference>
<gene>
    <name evidence="2" type="ORF">GRI97_12705</name>
</gene>
<keyword evidence="3" id="KW-1185">Reference proteome</keyword>
<dbReference type="PROSITE" id="PS50995">
    <property type="entry name" value="HTH_MARR_2"/>
    <property type="match status" value="1"/>
</dbReference>
<dbReference type="GO" id="GO:0006950">
    <property type="term" value="P:response to stress"/>
    <property type="evidence" value="ECO:0007669"/>
    <property type="project" value="TreeGrafter"/>
</dbReference>
<evidence type="ECO:0000259" key="1">
    <source>
        <dbReference type="PROSITE" id="PS50995"/>
    </source>
</evidence>
<dbReference type="InterPro" id="IPR039422">
    <property type="entry name" value="MarR/SlyA-like"/>
</dbReference>
<dbReference type="PRINTS" id="PR00598">
    <property type="entry name" value="HTHMARR"/>
</dbReference>
<evidence type="ECO:0000313" key="3">
    <source>
        <dbReference type="Proteomes" id="UP000469430"/>
    </source>
</evidence>
<dbReference type="InterPro" id="IPR000835">
    <property type="entry name" value="HTH_MarR-typ"/>
</dbReference>
<sequence length="144" mass="16132">MTEPTQSQIDQLTIAFERFTRRFKVAEAGAAMEHNLNALDVQALLFVEDHPGCSLGDVARYLQVAMTTMSSAADRLVRRDMMERQRPEANRRSVALTLTAKGKASVAGYMAGYGDACRAMLDPLDPEERIEFLRLTDKMAKYDI</sequence>
<reference evidence="2 3" key="1">
    <citation type="submission" date="2019-12" db="EMBL/GenBank/DDBJ databases">
        <title>Genomic-based taxomic classification of the family Erythrobacteraceae.</title>
        <authorList>
            <person name="Xu L."/>
        </authorList>
    </citation>
    <scope>NUCLEOTIDE SEQUENCE [LARGE SCALE GENOMIC DNA]</scope>
    <source>
        <strain evidence="2 3">S36</strain>
    </source>
</reference>
<organism evidence="2 3">
    <name type="scientific">Croceibacterium xixiisoli</name>
    <dbReference type="NCBI Taxonomy" id="1476466"/>
    <lineage>
        <taxon>Bacteria</taxon>
        <taxon>Pseudomonadati</taxon>
        <taxon>Pseudomonadota</taxon>
        <taxon>Alphaproteobacteria</taxon>
        <taxon>Sphingomonadales</taxon>
        <taxon>Erythrobacteraceae</taxon>
        <taxon>Croceibacterium</taxon>
    </lineage>
</organism>
<comment type="caution">
    <text evidence="2">The sequence shown here is derived from an EMBL/GenBank/DDBJ whole genome shotgun (WGS) entry which is preliminary data.</text>
</comment>
<dbReference type="SMART" id="SM00347">
    <property type="entry name" value="HTH_MARR"/>
    <property type="match status" value="1"/>
</dbReference>
<dbReference type="EMBL" id="WTYJ01000002">
    <property type="protein sequence ID" value="MXO99846.1"/>
    <property type="molecule type" value="Genomic_DNA"/>
</dbReference>
<dbReference type="Pfam" id="PF12802">
    <property type="entry name" value="MarR_2"/>
    <property type="match status" value="1"/>
</dbReference>
<dbReference type="GO" id="GO:0003700">
    <property type="term" value="F:DNA-binding transcription factor activity"/>
    <property type="evidence" value="ECO:0007669"/>
    <property type="project" value="InterPro"/>
</dbReference>
<dbReference type="GO" id="GO:0003677">
    <property type="term" value="F:DNA binding"/>
    <property type="evidence" value="ECO:0007669"/>
    <property type="project" value="UniProtKB-KW"/>
</dbReference>
<proteinExistence type="predicted"/>
<dbReference type="RefSeq" id="WP_161391538.1">
    <property type="nucleotide sequence ID" value="NZ_JBHSCP010000001.1"/>
</dbReference>
<dbReference type="PANTHER" id="PTHR33164:SF57">
    <property type="entry name" value="MARR-FAMILY TRANSCRIPTIONAL REGULATOR"/>
    <property type="match status" value="1"/>
</dbReference>
<dbReference type="Gene3D" id="1.10.10.10">
    <property type="entry name" value="Winged helix-like DNA-binding domain superfamily/Winged helix DNA-binding domain"/>
    <property type="match status" value="1"/>
</dbReference>
<accession>A0A6I4TUS4</accession>
<dbReference type="Proteomes" id="UP000469430">
    <property type="component" value="Unassembled WGS sequence"/>
</dbReference>
<protein>
    <submittedName>
        <fullName evidence="2">Winged helix DNA-binding protein</fullName>
    </submittedName>
</protein>
<dbReference type="InterPro" id="IPR036388">
    <property type="entry name" value="WH-like_DNA-bd_sf"/>
</dbReference>
<keyword evidence="2" id="KW-0238">DNA-binding</keyword>
<dbReference type="OrthoDB" id="582199at2"/>
<dbReference type="SUPFAM" id="SSF46785">
    <property type="entry name" value="Winged helix' DNA-binding domain"/>
    <property type="match status" value="1"/>
</dbReference>